<keyword evidence="4" id="KW-0375">Hydrogen ion transport</keyword>
<dbReference type="EMBL" id="JAALHA020000001">
    <property type="protein sequence ID" value="MDR9893045.1"/>
    <property type="molecule type" value="Genomic_DNA"/>
</dbReference>
<evidence type="ECO:0000256" key="4">
    <source>
        <dbReference type="ARBA" id="ARBA00022781"/>
    </source>
</evidence>
<evidence type="ECO:0008006" key="11">
    <source>
        <dbReference type="Google" id="ProtNLM"/>
    </source>
</evidence>
<protein>
    <recommendedName>
        <fullName evidence="11">Proton extrusion protein PcxA</fullName>
    </recommendedName>
</protein>
<comment type="caution">
    <text evidence="9">The sequence shown here is derived from an EMBL/GenBank/DDBJ whole genome shotgun (WGS) entry which is preliminary data.</text>
</comment>
<dbReference type="PANTHER" id="PTHR33650">
    <property type="entry name" value="CHLOROPLAST ENVELOPE MEMBRANE PROTEIN-RELATED"/>
    <property type="match status" value="1"/>
</dbReference>
<name>A0AAP5M5C3_9CYAN</name>
<dbReference type="GO" id="GO:1902600">
    <property type="term" value="P:proton transmembrane transport"/>
    <property type="evidence" value="ECO:0007669"/>
    <property type="project" value="UniProtKB-KW"/>
</dbReference>
<keyword evidence="3 8" id="KW-0812">Transmembrane</keyword>
<evidence type="ECO:0000256" key="7">
    <source>
        <dbReference type="ARBA" id="ARBA00023136"/>
    </source>
</evidence>
<keyword evidence="7 8" id="KW-0472">Membrane</keyword>
<dbReference type="Pfam" id="PF03040">
    <property type="entry name" value="CemA"/>
    <property type="match status" value="1"/>
</dbReference>
<feature type="transmembrane region" description="Helical" evidence="8">
    <location>
        <begin position="240"/>
        <end position="259"/>
    </location>
</feature>
<keyword evidence="10" id="KW-1185">Reference proteome</keyword>
<comment type="subcellular location">
    <subcellularLocation>
        <location evidence="1">Membrane</location>
        <topology evidence="1">Multi-pass membrane protein</topology>
    </subcellularLocation>
</comment>
<evidence type="ECO:0000256" key="3">
    <source>
        <dbReference type="ARBA" id="ARBA00022692"/>
    </source>
</evidence>
<evidence type="ECO:0000256" key="1">
    <source>
        <dbReference type="ARBA" id="ARBA00004141"/>
    </source>
</evidence>
<reference evidence="10" key="1">
    <citation type="journal article" date="2021" name="Science">
        <title>Hunting the eagle killer: A cyanobacterial neurotoxin causes vacuolar myelinopathy.</title>
        <authorList>
            <person name="Breinlinger S."/>
            <person name="Phillips T.J."/>
            <person name="Haram B.N."/>
            <person name="Mares J."/>
            <person name="Martinez Yerena J.A."/>
            <person name="Hrouzek P."/>
            <person name="Sobotka R."/>
            <person name="Henderson W.M."/>
            <person name="Schmieder P."/>
            <person name="Williams S.M."/>
            <person name="Lauderdale J.D."/>
            <person name="Wilde H.D."/>
            <person name="Gerrin W."/>
            <person name="Kust A."/>
            <person name="Washington J.W."/>
            <person name="Wagner C."/>
            <person name="Geier B."/>
            <person name="Liebeke M."/>
            <person name="Enke H."/>
            <person name="Niedermeyer T.H.J."/>
            <person name="Wilde S.B."/>
        </authorList>
    </citation>
    <scope>NUCLEOTIDE SEQUENCE [LARGE SCALE GENOMIC DNA]</scope>
    <source>
        <strain evidence="10">Thurmond2011</strain>
    </source>
</reference>
<dbReference type="PANTHER" id="PTHR33650:SF2">
    <property type="entry name" value="CHLOROPLAST ENVELOPE MEMBRANE PROTEIN"/>
    <property type="match status" value="1"/>
</dbReference>
<dbReference type="Proteomes" id="UP000667802">
    <property type="component" value="Unassembled WGS sequence"/>
</dbReference>
<dbReference type="RefSeq" id="WP_208340236.1">
    <property type="nucleotide sequence ID" value="NZ_CAWQFN010000640.1"/>
</dbReference>
<evidence type="ECO:0000256" key="5">
    <source>
        <dbReference type="ARBA" id="ARBA00022989"/>
    </source>
</evidence>
<organism evidence="9 10">
    <name type="scientific">Aetokthonos hydrillicola Thurmond2011</name>
    <dbReference type="NCBI Taxonomy" id="2712845"/>
    <lineage>
        <taxon>Bacteria</taxon>
        <taxon>Bacillati</taxon>
        <taxon>Cyanobacteriota</taxon>
        <taxon>Cyanophyceae</taxon>
        <taxon>Nostocales</taxon>
        <taxon>Hapalosiphonaceae</taxon>
        <taxon>Aetokthonos</taxon>
    </lineage>
</organism>
<sequence>MNINFKRLNLNQFKQYTLKLDNWLTQRHIHLLDEAYKEAQEIKALEDKYFNGGKITYTSQQSKIFFDYVQTLRDRQLWKIRLNLAQFGLYSYVLHNRYLKKNTSSKDFGEPLIITESEEKQPVRTMNDHLENVIVEKLNFIDSVIYKYRETPQTEVETPAVQPLSATTPTQIVNPIRQKNEQATARTIDIATIEADSNQNNQSLRFDFFRNLYAVGKEISSEHEQEVIKNLRLRRKKNKIAVRWLFILLIVPIVVQIITKNVIFEPLITSYSERDPTKVELSQEIKEHFLKEFTEFKEELEIRQLLELRPPMTEAEEKKRFKEVAVDLWRESREEARNGIQNLLADSVALVVFVGLVYFNRAKLSVIRNFSNQTFLNLSDPLKVFFFILVTDMFVGFHSAEGWDVLLQNFTHHFGLPENEAAIKTFIATVPVIMDSCIKFWIFSYLTRFSPSASAIFERMNS</sequence>
<keyword evidence="2" id="KW-0813">Transport</keyword>
<dbReference type="GO" id="GO:0016020">
    <property type="term" value="C:membrane"/>
    <property type="evidence" value="ECO:0007669"/>
    <property type="project" value="UniProtKB-SubCell"/>
</dbReference>
<dbReference type="InterPro" id="IPR004282">
    <property type="entry name" value="CemA"/>
</dbReference>
<evidence type="ECO:0000313" key="10">
    <source>
        <dbReference type="Proteomes" id="UP000667802"/>
    </source>
</evidence>
<evidence type="ECO:0000256" key="6">
    <source>
        <dbReference type="ARBA" id="ARBA00023065"/>
    </source>
</evidence>
<gene>
    <name evidence="9" type="ORF">G7B40_000395</name>
</gene>
<evidence type="ECO:0000256" key="2">
    <source>
        <dbReference type="ARBA" id="ARBA00022448"/>
    </source>
</evidence>
<keyword evidence="5 8" id="KW-1133">Transmembrane helix</keyword>
<accession>A0AAP5M5C3</accession>
<proteinExistence type="predicted"/>
<keyword evidence="6" id="KW-0406">Ion transport</keyword>
<dbReference type="AlphaFoldDB" id="A0AAP5M5C3"/>
<evidence type="ECO:0000256" key="8">
    <source>
        <dbReference type="SAM" id="Phobius"/>
    </source>
</evidence>
<evidence type="ECO:0000313" key="9">
    <source>
        <dbReference type="EMBL" id="MDR9893045.1"/>
    </source>
</evidence>